<dbReference type="Proteomes" id="UP000663828">
    <property type="component" value="Unassembled WGS sequence"/>
</dbReference>
<feature type="transmembrane region" description="Helical" evidence="1">
    <location>
        <begin position="21"/>
        <end position="40"/>
    </location>
</feature>
<dbReference type="EMBL" id="CAJNOR010003329">
    <property type="protein sequence ID" value="CAF1402762.1"/>
    <property type="molecule type" value="Genomic_DNA"/>
</dbReference>
<keyword evidence="1" id="KW-1133">Transmembrane helix</keyword>
<dbReference type="PANTHER" id="PTHR33444:SF7">
    <property type="entry name" value="TRANSMEMBRANE PROTEIN 272"/>
    <property type="match status" value="1"/>
</dbReference>
<protein>
    <submittedName>
        <fullName evidence="3">Uncharacterized protein</fullName>
    </submittedName>
</protein>
<reference evidence="3" key="1">
    <citation type="submission" date="2021-02" db="EMBL/GenBank/DDBJ databases">
        <authorList>
            <person name="Nowell W R."/>
        </authorList>
    </citation>
    <scope>NUCLEOTIDE SEQUENCE</scope>
</reference>
<comment type="caution">
    <text evidence="3">The sequence shown here is derived from an EMBL/GenBank/DDBJ whole genome shotgun (WGS) entry which is preliminary data.</text>
</comment>
<evidence type="ECO:0000313" key="5">
    <source>
        <dbReference type="Proteomes" id="UP000663852"/>
    </source>
</evidence>
<sequence>MDRTQVNSIIRSKYEERLDKAINYYASKMVFAQIIFASAFSASELYYGVEYQDQCPIEPMMTTFLILHGAIKFVWVFLTILAIVDARLIAQVMNKNVLARRLMFINLTLQPVFAAWFFIWFITGNFWVFRTKDRYQSTNPTDTSTYCNEEVYQAAFLLIIMTYVIGGITFIGTIRRRVISKKIKHVMKNKTNPEHQSRVQI</sequence>
<evidence type="ECO:0000313" key="2">
    <source>
        <dbReference type="EMBL" id="CAF1402762.1"/>
    </source>
</evidence>
<proteinExistence type="predicted"/>
<evidence type="ECO:0000313" key="4">
    <source>
        <dbReference type="Proteomes" id="UP000663828"/>
    </source>
</evidence>
<evidence type="ECO:0000256" key="1">
    <source>
        <dbReference type="SAM" id="Phobius"/>
    </source>
</evidence>
<keyword evidence="1" id="KW-0812">Transmembrane</keyword>
<keyword evidence="1" id="KW-0472">Membrane</keyword>
<feature type="transmembrane region" description="Helical" evidence="1">
    <location>
        <begin position="104"/>
        <end position="129"/>
    </location>
</feature>
<gene>
    <name evidence="3" type="ORF">EDS130_LOCUS41301</name>
    <name evidence="2" type="ORF">XAT740_LOCUS34236</name>
</gene>
<dbReference type="OrthoDB" id="6157510at2759"/>
<keyword evidence="4" id="KW-1185">Reference proteome</keyword>
<accession>A0A815RNG7</accession>
<dbReference type="Proteomes" id="UP000663852">
    <property type="component" value="Unassembled WGS sequence"/>
</dbReference>
<organism evidence="3 5">
    <name type="scientific">Adineta ricciae</name>
    <name type="common">Rotifer</name>
    <dbReference type="NCBI Taxonomy" id="249248"/>
    <lineage>
        <taxon>Eukaryota</taxon>
        <taxon>Metazoa</taxon>
        <taxon>Spiralia</taxon>
        <taxon>Gnathifera</taxon>
        <taxon>Rotifera</taxon>
        <taxon>Eurotatoria</taxon>
        <taxon>Bdelloidea</taxon>
        <taxon>Adinetida</taxon>
        <taxon>Adinetidae</taxon>
        <taxon>Adineta</taxon>
    </lineage>
</organism>
<dbReference type="InterPro" id="IPR040350">
    <property type="entry name" value="TMEM272"/>
</dbReference>
<evidence type="ECO:0000313" key="3">
    <source>
        <dbReference type="EMBL" id="CAF1478788.1"/>
    </source>
</evidence>
<name>A0A815RNG7_ADIRI</name>
<dbReference type="PANTHER" id="PTHR33444">
    <property type="entry name" value="SI:DKEY-19B23.12-RELATED"/>
    <property type="match status" value="1"/>
</dbReference>
<feature type="transmembrane region" description="Helical" evidence="1">
    <location>
        <begin position="151"/>
        <end position="174"/>
    </location>
</feature>
<feature type="transmembrane region" description="Helical" evidence="1">
    <location>
        <begin position="60"/>
        <end position="84"/>
    </location>
</feature>
<dbReference type="AlphaFoldDB" id="A0A815RNG7"/>
<dbReference type="EMBL" id="CAJNOJ010000536">
    <property type="protein sequence ID" value="CAF1478788.1"/>
    <property type="molecule type" value="Genomic_DNA"/>
</dbReference>